<evidence type="ECO:0000313" key="4">
    <source>
        <dbReference type="Proteomes" id="UP000071561"/>
    </source>
</evidence>
<keyword evidence="4" id="KW-1185">Reference proteome</keyword>
<dbReference type="PANTHER" id="PTHR47396:SF1">
    <property type="entry name" value="ATP-DEPENDENT HELICASE IRC3-RELATED"/>
    <property type="match status" value="1"/>
</dbReference>
<dbReference type="InterPro" id="IPR001650">
    <property type="entry name" value="Helicase_C-like"/>
</dbReference>
<dbReference type="GO" id="GO:0016787">
    <property type="term" value="F:hydrolase activity"/>
    <property type="evidence" value="ECO:0007669"/>
    <property type="project" value="InterPro"/>
</dbReference>
<reference evidence="3 4" key="1">
    <citation type="submission" date="2016-03" db="EMBL/GenBank/DDBJ databases">
        <title>Complete genome sequence of Pedobacter cryoconitis PAMC 27485.</title>
        <authorList>
            <person name="Lee J."/>
            <person name="Kim O.-S."/>
        </authorList>
    </citation>
    <scope>NUCLEOTIDE SEQUENCE [LARGE SCALE GENOMIC DNA]</scope>
    <source>
        <strain evidence="3 4">PAMC 27485</strain>
    </source>
</reference>
<dbReference type="PROSITE" id="PS51192">
    <property type="entry name" value="HELICASE_ATP_BIND_1"/>
    <property type="match status" value="1"/>
</dbReference>
<evidence type="ECO:0000259" key="2">
    <source>
        <dbReference type="PROSITE" id="PS51194"/>
    </source>
</evidence>
<dbReference type="SUPFAM" id="SSF52540">
    <property type="entry name" value="P-loop containing nucleoside triphosphate hydrolases"/>
    <property type="match status" value="1"/>
</dbReference>
<dbReference type="GO" id="GO:0004386">
    <property type="term" value="F:helicase activity"/>
    <property type="evidence" value="ECO:0007669"/>
    <property type="project" value="UniProtKB-KW"/>
</dbReference>
<dbReference type="InterPro" id="IPR006935">
    <property type="entry name" value="Helicase/UvrB_N"/>
</dbReference>
<evidence type="ECO:0000259" key="1">
    <source>
        <dbReference type="PROSITE" id="PS51192"/>
    </source>
</evidence>
<dbReference type="Pfam" id="PF00271">
    <property type="entry name" value="Helicase_C"/>
    <property type="match status" value="1"/>
</dbReference>
<dbReference type="InterPro" id="IPR014001">
    <property type="entry name" value="Helicase_ATP-bd"/>
</dbReference>
<dbReference type="GO" id="GO:0005524">
    <property type="term" value="F:ATP binding"/>
    <property type="evidence" value="ECO:0007669"/>
    <property type="project" value="InterPro"/>
</dbReference>
<feature type="domain" description="Helicase C-terminal" evidence="2">
    <location>
        <begin position="229"/>
        <end position="398"/>
    </location>
</feature>
<feature type="domain" description="Helicase ATP-binding" evidence="1">
    <location>
        <begin position="27"/>
        <end position="179"/>
    </location>
</feature>
<dbReference type="RefSeq" id="WP_232324701.1">
    <property type="nucleotide sequence ID" value="NZ_CP014504.1"/>
</dbReference>
<dbReference type="Gene3D" id="3.40.50.300">
    <property type="entry name" value="P-loop containing nucleotide triphosphate hydrolases"/>
    <property type="match status" value="2"/>
</dbReference>
<dbReference type="PANTHER" id="PTHR47396">
    <property type="entry name" value="TYPE I RESTRICTION ENZYME ECOKI R PROTEIN"/>
    <property type="match status" value="1"/>
</dbReference>
<dbReference type="PATRIC" id="fig|188932.3.peg.1178"/>
<keyword evidence="3" id="KW-0067">ATP-binding</keyword>
<dbReference type="InterPro" id="IPR027417">
    <property type="entry name" value="P-loop_NTPase"/>
</dbReference>
<dbReference type="Proteomes" id="UP000071561">
    <property type="component" value="Chromosome"/>
</dbReference>
<dbReference type="SMART" id="SM00487">
    <property type="entry name" value="DEXDc"/>
    <property type="match status" value="1"/>
</dbReference>
<keyword evidence="3" id="KW-0347">Helicase</keyword>
<proteinExistence type="predicted"/>
<dbReference type="GO" id="GO:0005829">
    <property type="term" value="C:cytosol"/>
    <property type="evidence" value="ECO:0007669"/>
    <property type="project" value="TreeGrafter"/>
</dbReference>
<dbReference type="GO" id="GO:0003677">
    <property type="term" value="F:DNA binding"/>
    <property type="evidence" value="ECO:0007669"/>
    <property type="project" value="InterPro"/>
</dbReference>
<keyword evidence="3" id="KW-0378">Hydrolase</keyword>
<dbReference type="SMART" id="SM00490">
    <property type="entry name" value="HELICc"/>
    <property type="match status" value="1"/>
</dbReference>
<protein>
    <submittedName>
        <fullName evidence="3">DEAD/DEAH box helicase</fullName>
    </submittedName>
</protein>
<evidence type="ECO:0000313" key="3">
    <source>
        <dbReference type="EMBL" id="AMP98068.1"/>
    </source>
</evidence>
<dbReference type="AlphaFoldDB" id="A0A127VAN6"/>
<dbReference type="PROSITE" id="PS51194">
    <property type="entry name" value="HELICASE_CTER"/>
    <property type="match status" value="1"/>
</dbReference>
<dbReference type="KEGG" id="pcm:AY601_1141"/>
<sequence>MMNLQSKCSPRLYPYQENDINILFEKLGAHERNHRLLYQLPTGGGKTVIFSEIARRYIAKYQKKVIVLTHRKELCRQTSSVLKTAGIANKVVNSALKKIGRGDGYPCYVAMVETLKNRINDGLIDLKRVGLVIVDEAHHNSFHKLLSKFEYASVIGVTATPFSSDINLPMNKNYDELVLGAPIGELIAQGFLAKPKTFRYDVELNTLKTGLNGDFTVSTSDELYASPAMLELLVHAYESHAKGKKTLIFNTGIFTSRKVLEVFSDLGYPIRHLDNKTRPEEREEILHWLKKTKGAILTSVSILTTGFDEPSVQTVILNRATTSLTLYHQMIGRGSRRLPQKKTFTIVDLGNNTDRFGHWNAAVDWKHVFENPEVYHESLTAKTSYQAHQMPAEMRSKFPNSFEISFDVQSAHLLALANGLKPKIVIRDSIRQHALMCADNSDCIPDAIALITELEREIDWRIKQYAKCLGKVTKNYTEWLREDYHQKLKILIEKLMRRRELMRMAV</sequence>
<gene>
    <name evidence="3" type="ORF">AY601_1141</name>
</gene>
<name>A0A127VAN6_9SPHI</name>
<dbReference type="Pfam" id="PF04851">
    <property type="entry name" value="ResIII"/>
    <property type="match status" value="1"/>
</dbReference>
<dbReference type="InterPro" id="IPR050742">
    <property type="entry name" value="Helicase_Restrict-Modif_Enz"/>
</dbReference>
<organism evidence="3 4">
    <name type="scientific">Pedobacter cryoconitis</name>
    <dbReference type="NCBI Taxonomy" id="188932"/>
    <lineage>
        <taxon>Bacteria</taxon>
        <taxon>Pseudomonadati</taxon>
        <taxon>Bacteroidota</taxon>
        <taxon>Sphingobacteriia</taxon>
        <taxon>Sphingobacteriales</taxon>
        <taxon>Sphingobacteriaceae</taxon>
        <taxon>Pedobacter</taxon>
    </lineage>
</organism>
<keyword evidence="3" id="KW-0547">Nucleotide-binding</keyword>
<dbReference type="EMBL" id="CP014504">
    <property type="protein sequence ID" value="AMP98068.1"/>
    <property type="molecule type" value="Genomic_DNA"/>
</dbReference>
<accession>A0A127VAN6</accession>